<accession>A0ABZ2BYF1</accession>
<dbReference type="EMBL" id="CP143423">
    <property type="protein sequence ID" value="WVX51127.1"/>
    <property type="molecule type" value="Genomic_DNA"/>
</dbReference>
<evidence type="ECO:0000313" key="2">
    <source>
        <dbReference type="Proteomes" id="UP001318682"/>
    </source>
</evidence>
<dbReference type="Pfam" id="PF10649">
    <property type="entry name" value="DUF2478"/>
    <property type="match status" value="1"/>
</dbReference>
<proteinExistence type="predicted"/>
<dbReference type="InterPro" id="IPR018912">
    <property type="entry name" value="DUF2478"/>
</dbReference>
<protein>
    <recommendedName>
        <fullName evidence="3">Molybdenum ABC transporter ATP-binding protein</fullName>
    </recommendedName>
</protein>
<reference evidence="2" key="1">
    <citation type="submission" date="2024-01" db="EMBL/GenBank/DDBJ databases">
        <title>Roseobacter fucihabitans sp. nov., isolated from the brown alga Fucus spiralis.</title>
        <authorList>
            <person name="Hahnke S."/>
            <person name="Berger M."/>
            <person name="Schlingloff A."/>
            <person name="Athale I."/>
            <person name="Neumann-Schaal M."/>
            <person name="Adenaya A."/>
            <person name="Poehlein A."/>
            <person name="Daniel R."/>
            <person name="Pertersen J."/>
            <person name="Brinkhoff T."/>
        </authorList>
    </citation>
    <scope>NUCLEOTIDE SEQUENCE [LARGE SCALE GENOMIC DNA]</scope>
    <source>
        <strain evidence="2">B14</strain>
    </source>
</reference>
<organism evidence="1 2">
    <name type="scientific">Roseobacter fucihabitans</name>
    <dbReference type="NCBI Taxonomy" id="1537242"/>
    <lineage>
        <taxon>Bacteria</taxon>
        <taxon>Pseudomonadati</taxon>
        <taxon>Pseudomonadota</taxon>
        <taxon>Alphaproteobacteria</taxon>
        <taxon>Rhodobacterales</taxon>
        <taxon>Roseobacteraceae</taxon>
        <taxon>Roseobacter</taxon>
    </lineage>
</organism>
<gene>
    <name evidence="1" type="ORF">ROLI_042280</name>
</gene>
<evidence type="ECO:0000313" key="1">
    <source>
        <dbReference type="EMBL" id="WVX51127.1"/>
    </source>
</evidence>
<keyword evidence="2" id="KW-1185">Reference proteome</keyword>
<sequence length="171" mass="18516">MSLSPLAAIRFDQDDIDTFLDGIAKVLTARGLKLRGAMQTRGAMGGECHCADMDLSTFGSGRTFRISQPLGTGSRGCRLHPGALAECSAFIEQELRQGADLLILNRFGRGESEGRGFRDLMVQAIALDVPVRPTYVQAWSAFSAGAGCELPMDQDAILNWFRAVQRARHAA</sequence>
<name>A0ABZ2BYF1_9RHOB</name>
<dbReference type="Proteomes" id="UP001318682">
    <property type="component" value="Chromosome"/>
</dbReference>
<evidence type="ECO:0008006" key="3">
    <source>
        <dbReference type="Google" id="ProtNLM"/>
    </source>
</evidence>
<dbReference type="RefSeq" id="WP_187431924.1">
    <property type="nucleotide sequence ID" value="NZ_CP143423.1"/>
</dbReference>